<gene>
    <name evidence="6" type="ORF">ACOF00016_LOCUS15334</name>
</gene>
<name>A0A7S3LC95_9STRA</name>
<evidence type="ECO:0000256" key="1">
    <source>
        <dbReference type="ARBA" id="ARBA00022801"/>
    </source>
</evidence>
<dbReference type="InterPro" id="IPR029021">
    <property type="entry name" value="Prot-tyrosine_phosphatase-like"/>
</dbReference>
<dbReference type="AlphaFoldDB" id="A0A7S3LC95"/>
<dbReference type="GO" id="GO:0005829">
    <property type="term" value="C:cytosol"/>
    <property type="evidence" value="ECO:0007669"/>
    <property type="project" value="TreeGrafter"/>
</dbReference>
<feature type="compositionally biased region" description="Low complexity" evidence="2">
    <location>
        <begin position="720"/>
        <end position="735"/>
    </location>
</feature>
<feature type="region of interest" description="Disordered" evidence="2">
    <location>
        <begin position="632"/>
        <end position="655"/>
    </location>
</feature>
<evidence type="ECO:0000259" key="5">
    <source>
        <dbReference type="PROSITE" id="PS51182"/>
    </source>
</evidence>
<dbReference type="SUPFAM" id="SSF49562">
    <property type="entry name" value="C2 domain (Calcium/lipid-binding domain, CaLB)"/>
    <property type="match status" value="1"/>
</dbReference>
<dbReference type="PROSITE" id="PS51181">
    <property type="entry name" value="PPASE_TENSIN"/>
    <property type="match status" value="1"/>
</dbReference>
<feature type="domain" description="Tyrosine specific protein phosphatases" evidence="3">
    <location>
        <begin position="276"/>
        <end position="335"/>
    </location>
</feature>
<evidence type="ECO:0000259" key="4">
    <source>
        <dbReference type="PROSITE" id="PS51181"/>
    </source>
</evidence>
<feature type="region of interest" description="Disordered" evidence="2">
    <location>
        <begin position="1"/>
        <end position="74"/>
    </location>
</feature>
<dbReference type="InterPro" id="IPR014020">
    <property type="entry name" value="Tensin_C2-dom"/>
</dbReference>
<proteinExistence type="predicted"/>
<evidence type="ECO:0008006" key="7">
    <source>
        <dbReference type="Google" id="ProtNLM"/>
    </source>
</evidence>
<dbReference type="GO" id="GO:0016314">
    <property type="term" value="F:phosphatidylinositol-3,4,5-trisphosphate 3-phosphatase activity"/>
    <property type="evidence" value="ECO:0007669"/>
    <property type="project" value="TreeGrafter"/>
</dbReference>
<evidence type="ECO:0000256" key="2">
    <source>
        <dbReference type="SAM" id="MobiDB-lite"/>
    </source>
</evidence>
<dbReference type="SMART" id="SM01326">
    <property type="entry name" value="PTEN_C2"/>
    <property type="match status" value="1"/>
</dbReference>
<sequence>MWSSWSDAAKNTWKTAADGVSGIAHPKPDETKPAEGDDKGEGGVTAAVAGEGGETGEGAKQSQPTTPKPATDIFKNFQSGWSSVLENTQQSITKIVPIKKPHDPVGEEPSTITTGRYAAEGADAAAHHMNHDLLKNFQSGWTTVMEQTKQGIKTAQSAVEAEQQKMAKRIQRARTALQKRDPKLPLDVPALRDAQVVYITDRLITLSHPAMASSQDGDITADRKLAAVGHLLQRRHDGRFMLWNLSEVDYDTGLFDDQVLNFSFPGSPSPPLGLMLKLLVSMESWLKADERNVAVVHCLTGKGRTSTVLAAFLCWMGEAGFGDIYQALDYISKCKKITPEELTIPSQRRYASYFKNMLDGVRPSQPPLMLKRVIMSVAPKYAKGPPRESDGEKMDDTQLMGCAPYLQIFKAGSLIHTAPASLHFQQSPEELPFCRVSDGQISFQLNQVVQGDILLRCRHLTARKQRVSMFRAAFHTGYAPPNVMRINKSQLDGACTDDHFPDDFYIDVIFEPIDAEAASQVMNEGEAHKEGEEGEHPPVEAHGSKEAQALAGGAQTVRASSYDVMLHRDSRFWEVIAKRNEAHKKDEAVSHDPMYGPTVGRRREFGTIKKTDGEKGESSALQTFSIGNEFDFLPSDDPKPAAPVPVKPAAGPPKRDTLMEALMGALDEGGEGTETETIVFHTGDDDGKQKASSAPPSMGVPPLDKKEDAVSVASSDAKPGDSGAAAGSTDGATDTEGNSGDGDMDALLADANMELDDDMDALLAGVDDDGDFMNDDMDADLEDLENFLSQK</sequence>
<dbReference type="PROSITE" id="PS51182">
    <property type="entry name" value="C2_TENSIN"/>
    <property type="match status" value="1"/>
</dbReference>
<feature type="domain" description="Phosphatase tensin-type" evidence="4">
    <location>
        <begin position="185"/>
        <end position="361"/>
    </location>
</feature>
<evidence type="ECO:0000259" key="3">
    <source>
        <dbReference type="PROSITE" id="PS50056"/>
    </source>
</evidence>
<dbReference type="InterPro" id="IPR035892">
    <property type="entry name" value="C2_domain_sf"/>
</dbReference>
<dbReference type="PANTHER" id="PTHR12305:SF94">
    <property type="entry name" value="PHOSPHATIDYLINOSITOL-3,4,5-TRISPHOSPHATE 3-PHOSPHATASE"/>
    <property type="match status" value="1"/>
</dbReference>
<keyword evidence="1" id="KW-0378">Hydrolase</keyword>
<dbReference type="PANTHER" id="PTHR12305">
    <property type="entry name" value="PHOSPHATASE WITH HOMOLOGY TO TENSIN"/>
    <property type="match status" value="1"/>
</dbReference>
<dbReference type="CDD" id="cd14497">
    <property type="entry name" value="PTP_PTEN-like"/>
    <property type="match status" value="1"/>
</dbReference>
<accession>A0A7S3LC95</accession>
<dbReference type="PROSITE" id="PS00383">
    <property type="entry name" value="TYR_PHOSPHATASE_1"/>
    <property type="match status" value="1"/>
</dbReference>
<dbReference type="InterPro" id="IPR000387">
    <property type="entry name" value="Tyr_Pase_dom"/>
</dbReference>
<feature type="region of interest" description="Disordered" evidence="2">
    <location>
        <begin position="521"/>
        <end position="542"/>
    </location>
</feature>
<feature type="compositionally biased region" description="Basic and acidic residues" evidence="2">
    <location>
        <begin position="26"/>
        <end position="41"/>
    </location>
</feature>
<dbReference type="Gene3D" id="3.90.190.10">
    <property type="entry name" value="Protein tyrosine phosphatase superfamily"/>
    <property type="match status" value="1"/>
</dbReference>
<reference evidence="6" key="1">
    <citation type="submission" date="2021-01" db="EMBL/GenBank/DDBJ databases">
        <authorList>
            <person name="Corre E."/>
            <person name="Pelletier E."/>
            <person name="Niang G."/>
            <person name="Scheremetjew M."/>
            <person name="Finn R."/>
            <person name="Kale V."/>
            <person name="Holt S."/>
            <person name="Cochrane G."/>
            <person name="Meng A."/>
            <person name="Brown T."/>
            <person name="Cohen L."/>
        </authorList>
    </citation>
    <scope>NUCLEOTIDE SEQUENCE</scope>
    <source>
        <strain evidence="6">CCMP127</strain>
    </source>
</reference>
<dbReference type="EMBL" id="HBIM01020461">
    <property type="protein sequence ID" value="CAE0418459.1"/>
    <property type="molecule type" value="Transcribed_RNA"/>
</dbReference>
<feature type="region of interest" description="Disordered" evidence="2">
    <location>
        <begin position="682"/>
        <end position="749"/>
    </location>
</feature>
<dbReference type="PROSITE" id="PS50056">
    <property type="entry name" value="TYR_PHOSPHATASE_2"/>
    <property type="match status" value="1"/>
</dbReference>
<dbReference type="InterPro" id="IPR016130">
    <property type="entry name" value="Tyr_Pase_AS"/>
</dbReference>
<protein>
    <recommendedName>
        <fullName evidence="7">Phosphatidylinositol-3,4,5-trisphosphate 3-phosphatase</fullName>
    </recommendedName>
</protein>
<feature type="domain" description="C2 tensin-type" evidence="5">
    <location>
        <begin position="365"/>
        <end position="513"/>
    </location>
</feature>
<dbReference type="InterPro" id="IPR051281">
    <property type="entry name" value="Dual-spec_lipid-protein_phosph"/>
</dbReference>
<dbReference type="Pfam" id="PF10409">
    <property type="entry name" value="PTEN_C2"/>
    <property type="match status" value="1"/>
</dbReference>
<organism evidence="6">
    <name type="scientific">Amphora coffeiformis</name>
    <dbReference type="NCBI Taxonomy" id="265554"/>
    <lineage>
        <taxon>Eukaryota</taxon>
        <taxon>Sar</taxon>
        <taxon>Stramenopiles</taxon>
        <taxon>Ochrophyta</taxon>
        <taxon>Bacillariophyta</taxon>
        <taxon>Bacillariophyceae</taxon>
        <taxon>Bacillariophycidae</taxon>
        <taxon>Thalassiophysales</taxon>
        <taxon>Catenulaceae</taxon>
        <taxon>Amphora</taxon>
    </lineage>
</organism>
<dbReference type="Gene3D" id="2.60.40.1110">
    <property type="match status" value="1"/>
</dbReference>
<dbReference type="SUPFAM" id="SSF52799">
    <property type="entry name" value="(Phosphotyrosine protein) phosphatases II"/>
    <property type="match status" value="1"/>
</dbReference>
<feature type="compositionally biased region" description="Basic and acidic residues" evidence="2">
    <location>
        <begin position="525"/>
        <end position="542"/>
    </location>
</feature>
<evidence type="ECO:0000313" key="6">
    <source>
        <dbReference type="EMBL" id="CAE0418459.1"/>
    </source>
</evidence>
<dbReference type="InterPro" id="IPR029023">
    <property type="entry name" value="Tensin_phosphatase"/>
</dbReference>